<keyword evidence="2" id="KW-1185">Reference proteome</keyword>
<accession>S6A3V9</accession>
<evidence type="ECO:0000313" key="1">
    <source>
        <dbReference type="EMBL" id="AGT43896.1"/>
    </source>
</evidence>
<protein>
    <submittedName>
        <fullName evidence="1">Uncharacterized protein</fullName>
    </submittedName>
</protein>
<sequence length="44" mass="5163">MVYKHITFGQYVKEDRNLLKTGKPLHKLLSNSSPLPAMSKELYW</sequence>
<dbReference type="HOGENOM" id="CLU_3223425_0_0_12"/>
<name>S6A3V9_9SPIR</name>
<proteinExistence type="predicted"/>
<dbReference type="Proteomes" id="UP000015620">
    <property type="component" value="Chromosome"/>
</dbReference>
<dbReference type="AlphaFoldDB" id="S6A3V9"/>
<organism evidence="1 2">
    <name type="scientific">Treponema pedis str. T A4</name>
    <dbReference type="NCBI Taxonomy" id="1291379"/>
    <lineage>
        <taxon>Bacteria</taxon>
        <taxon>Pseudomonadati</taxon>
        <taxon>Spirochaetota</taxon>
        <taxon>Spirochaetia</taxon>
        <taxon>Spirochaetales</taxon>
        <taxon>Treponemataceae</taxon>
        <taxon>Treponema</taxon>
    </lineage>
</organism>
<reference evidence="1 2" key="1">
    <citation type="journal article" date="2013" name="PLoS ONE">
        <title>Genome-Wide Relatedness of Treponema pedis, from Gingiva and Necrotic Skin Lesions of Pigs, with the Human Oral Pathogen Treponema denticola.</title>
        <authorList>
            <person name="Svartstrom O."/>
            <person name="Mushtaq M."/>
            <person name="Pringle M."/>
            <person name="Segerman B."/>
        </authorList>
    </citation>
    <scope>NUCLEOTIDE SEQUENCE [LARGE SCALE GENOMIC DNA]</scope>
    <source>
        <strain evidence="1">T A4</strain>
    </source>
</reference>
<dbReference type="KEGG" id="tped:TPE_1401"/>
<dbReference type="EMBL" id="CP004120">
    <property type="protein sequence ID" value="AGT43896.1"/>
    <property type="molecule type" value="Genomic_DNA"/>
</dbReference>
<evidence type="ECO:0000313" key="2">
    <source>
        <dbReference type="Proteomes" id="UP000015620"/>
    </source>
</evidence>
<gene>
    <name evidence="1" type="ORF">TPE_1401</name>
</gene>
<dbReference type="STRING" id="1291379.TPE_1401"/>